<dbReference type="Proteomes" id="UP000190341">
    <property type="component" value="Unassembled WGS sequence"/>
</dbReference>
<dbReference type="InterPro" id="IPR051311">
    <property type="entry name" value="DedA_domain"/>
</dbReference>
<keyword evidence="1" id="KW-0472">Membrane</keyword>
<evidence type="ECO:0000313" key="2">
    <source>
        <dbReference type="EMBL" id="SKC78086.1"/>
    </source>
</evidence>
<feature type="transmembrane region" description="Helical" evidence="1">
    <location>
        <begin position="130"/>
        <end position="151"/>
    </location>
</feature>
<gene>
    <name evidence="2" type="ORF">SAMN06296058_2897</name>
</gene>
<reference evidence="2 3" key="1">
    <citation type="submission" date="2017-02" db="EMBL/GenBank/DDBJ databases">
        <authorList>
            <person name="Peterson S.W."/>
        </authorList>
    </citation>
    <scope>NUCLEOTIDE SEQUENCE [LARGE SCALE GENOMIC DNA]</scope>
    <source>
        <strain evidence="2 3">P15</strain>
    </source>
</reference>
<keyword evidence="1" id="KW-1133">Transmembrane helix</keyword>
<accession>A0A1T5LQ34</accession>
<evidence type="ECO:0000256" key="1">
    <source>
        <dbReference type="SAM" id="Phobius"/>
    </source>
</evidence>
<evidence type="ECO:0000313" key="3">
    <source>
        <dbReference type="Proteomes" id="UP000190341"/>
    </source>
</evidence>
<feature type="transmembrane region" description="Helical" evidence="1">
    <location>
        <begin position="182"/>
        <end position="202"/>
    </location>
</feature>
<keyword evidence="1" id="KW-0812">Transmembrane</keyword>
<dbReference type="STRING" id="428993.SAMN06296058_2897"/>
<feature type="transmembrane region" description="Helical" evidence="1">
    <location>
        <begin position="55"/>
        <end position="80"/>
    </location>
</feature>
<dbReference type="GO" id="GO:0005886">
    <property type="term" value="C:plasma membrane"/>
    <property type="evidence" value="ECO:0007669"/>
    <property type="project" value="TreeGrafter"/>
</dbReference>
<protein>
    <submittedName>
        <fullName evidence="2">Membrane protein YqaA, SNARE-associated domain</fullName>
    </submittedName>
</protein>
<dbReference type="PANTHER" id="PTHR42709:SF11">
    <property type="entry name" value="DEDA FAMILY PROTEIN"/>
    <property type="match status" value="1"/>
</dbReference>
<dbReference type="EMBL" id="FUZV01000002">
    <property type="protein sequence ID" value="SKC78086.1"/>
    <property type="molecule type" value="Genomic_DNA"/>
</dbReference>
<organism evidence="2 3">
    <name type="scientific">Pseudoxanthomonas indica</name>
    <dbReference type="NCBI Taxonomy" id="428993"/>
    <lineage>
        <taxon>Bacteria</taxon>
        <taxon>Pseudomonadati</taxon>
        <taxon>Pseudomonadota</taxon>
        <taxon>Gammaproteobacteria</taxon>
        <taxon>Lysobacterales</taxon>
        <taxon>Lysobacteraceae</taxon>
        <taxon>Pseudoxanthomonas</taxon>
    </lineage>
</organism>
<name>A0A1T5LQ34_9GAMM</name>
<proteinExistence type="predicted"/>
<keyword evidence="3" id="KW-1185">Reference proteome</keyword>
<dbReference type="RefSeq" id="WP_079725202.1">
    <property type="nucleotide sequence ID" value="NZ_BMCL01000001.1"/>
</dbReference>
<dbReference type="AlphaFoldDB" id="A0A1T5LQ34"/>
<sequence>MKIFKPLYERAIQWARHPRAPALLTGLSFVEAIVFPVMPEVMLAPMSLAQPKRAFWFATLSLIGSLAGALVGYALGHFAFAAVQPLIEWLGWSAKIDAQVAHLREVVAESPWRAFWLLVLAGFTPIPLKIFTWASGIVGVPLIPFFASMLVGRGKRVYLVAGAIRLGGARAEAALHRWIEPVGWIASVLLAALIGWLVWQAYH</sequence>
<dbReference type="OrthoDB" id="9810270at2"/>
<dbReference type="PANTHER" id="PTHR42709">
    <property type="entry name" value="ALKALINE PHOSPHATASE LIKE PROTEIN"/>
    <property type="match status" value="1"/>
</dbReference>